<dbReference type="GO" id="GO:0016301">
    <property type="term" value="F:kinase activity"/>
    <property type="evidence" value="ECO:0007669"/>
    <property type="project" value="UniProtKB-KW"/>
</dbReference>
<comment type="similarity">
    <text evidence="1">Belongs to the four-carbon acid sugar kinase family.</text>
</comment>
<dbReference type="Gene3D" id="3.40.50.10840">
    <property type="entry name" value="Putative sugar-binding, N-terminal domain"/>
    <property type="match status" value="1"/>
</dbReference>
<dbReference type="Proteomes" id="UP000293142">
    <property type="component" value="Unassembled WGS sequence"/>
</dbReference>
<dbReference type="Gene3D" id="3.40.980.20">
    <property type="entry name" value="Four-carbon acid sugar kinase, nucleotide binding domain"/>
    <property type="match status" value="1"/>
</dbReference>
<dbReference type="Pfam" id="PF17042">
    <property type="entry name" value="NBD_C"/>
    <property type="match status" value="1"/>
</dbReference>
<gene>
    <name evidence="9" type="ORF">EYB31_33825</name>
</gene>
<accession>A0A4Q9DEV3</accession>
<organism evidence="9 10">
    <name type="scientific">Paenibacillus thalictri</name>
    <dbReference type="NCBI Taxonomy" id="2527873"/>
    <lineage>
        <taxon>Bacteria</taxon>
        <taxon>Bacillati</taxon>
        <taxon>Bacillota</taxon>
        <taxon>Bacilli</taxon>
        <taxon>Bacillales</taxon>
        <taxon>Paenibacillaceae</taxon>
        <taxon>Paenibacillus</taxon>
    </lineage>
</organism>
<dbReference type="Pfam" id="PF07005">
    <property type="entry name" value="SBD_N"/>
    <property type="match status" value="1"/>
</dbReference>
<keyword evidence="10" id="KW-1185">Reference proteome</keyword>
<keyword evidence="2" id="KW-0808">Transferase</keyword>
<dbReference type="SUPFAM" id="SSF142764">
    <property type="entry name" value="YgbK-like"/>
    <property type="match status" value="1"/>
</dbReference>
<evidence type="ECO:0000256" key="5">
    <source>
        <dbReference type="ARBA" id="ARBA00022840"/>
    </source>
</evidence>
<keyword evidence="6" id="KW-0119">Carbohydrate metabolism</keyword>
<evidence type="ECO:0008006" key="11">
    <source>
        <dbReference type="Google" id="ProtNLM"/>
    </source>
</evidence>
<evidence type="ECO:0000313" key="9">
    <source>
        <dbReference type="EMBL" id="TBL70297.1"/>
    </source>
</evidence>
<sequence length="437" mass="47867">MSAGTKTIILDDDPTGTQTVSGVAVILHPHRKAYREFLQSTASVIFILTNTRAMTEYEAVKFLQTIKQEVEAEAELLDQQVCFHLRGDSTLRGHVFAEMDVFAEENSVGLFVPAFPECGRVTMHGVHYLEEGQVRRPVAATEFAQDPVFGYRSERLQDWVKEVSAHWEGIPLSIEEIRSKGPASVEAALLLAPPRSVIIPDAENDEDLQIIAEGLRRAEQRNHSIVVRSASTFVKVRCGLKSLSLATPMGRKPQKLLVVCGSHTAAATKQLNVFIIEYKIKPVVIETKPLFELGVQSMVPAIIENVISQLNQHHIVLLMSERIRDDAHKELEDGAKVMNAIIAVVNGVAAQCDAVIAKGGITSAQVASDGLHASYAQVLGQLEPGVSVWELHVASPGEDEQRTVPYVVVPGNVGQESTLIHAAQYFGFTETIKEEIT</sequence>
<dbReference type="InterPro" id="IPR010737">
    <property type="entry name" value="4-carb_acid_sugar_kinase_N"/>
</dbReference>
<dbReference type="GO" id="GO:0005524">
    <property type="term" value="F:ATP binding"/>
    <property type="evidence" value="ECO:0007669"/>
    <property type="project" value="UniProtKB-KW"/>
</dbReference>
<evidence type="ECO:0000259" key="7">
    <source>
        <dbReference type="Pfam" id="PF07005"/>
    </source>
</evidence>
<dbReference type="AlphaFoldDB" id="A0A4Q9DEV3"/>
<feature type="domain" description="Four-carbon acid sugar kinase nucleotide binding" evidence="8">
    <location>
        <begin position="257"/>
        <end position="419"/>
    </location>
</feature>
<feature type="domain" description="Four-carbon acid sugar kinase N-terminal" evidence="7">
    <location>
        <begin position="8"/>
        <end position="235"/>
    </location>
</feature>
<name>A0A4Q9DEV3_9BACL</name>
<dbReference type="InterPro" id="IPR037051">
    <property type="entry name" value="4-carb_acid_sugar_kinase_N_sf"/>
</dbReference>
<evidence type="ECO:0000313" key="10">
    <source>
        <dbReference type="Proteomes" id="UP000293142"/>
    </source>
</evidence>
<dbReference type="InterPro" id="IPR031475">
    <property type="entry name" value="NBD_C"/>
</dbReference>
<evidence type="ECO:0000256" key="3">
    <source>
        <dbReference type="ARBA" id="ARBA00022741"/>
    </source>
</evidence>
<dbReference type="OrthoDB" id="153193at2"/>
<evidence type="ECO:0000256" key="4">
    <source>
        <dbReference type="ARBA" id="ARBA00022777"/>
    </source>
</evidence>
<proteinExistence type="inferred from homology"/>
<protein>
    <recommendedName>
        <fullName evidence="11">Four-carbon acid sugar kinase family protein</fullName>
    </recommendedName>
</protein>
<dbReference type="RefSeq" id="WP_131018017.1">
    <property type="nucleotide sequence ID" value="NZ_SIRE01000033.1"/>
</dbReference>
<evidence type="ECO:0000256" key="1">
    <source>
        <dbReference type="ARBA" id="ARBA00005715"/>
    </source>
</evidence>
<keyword evidence="3" id="KW-0547">Nucleotide-binding</keyword>
<keyword evidence="5" id="KW-0067">ATP-binding</keyword>
<dbReference type="EMBL" id="SIRE01000033">
    <property type="protein sequence ID" value="TBL70297.1"/>
    <property type="molecule type" value="Genomic_DNA"/>
</dbReference>
<evidence type="ECO:0000256" key="6">
    <source>
        <dbReference type="ARBA" id="ARBA00023277"/>
    </source>
</evidence>
<reference evidence="9 10" key="1">
    <citation type="submission" date="2019-02" db="EMBL/GenBank/DDBJ databases">
        <title>Paenibacillus sp. nov., isolated from surface-sterilized tissue of Thalictrum simplex L.</title>
        <authorList>
            <person name="Tuo L."/>
        </authorList>
    </citation>
    <scope>NUCLEOTIDE SEQUENCE [LARGE SCALE GENOMIC DNA]</scope>
    <source>
        <strain evidence="9 10">N2SHLJ1</strain>
    </source>
</reference>
<keyword evidence="4" id="KW-0418">Kinase</keyword>
<dbReference type="InterPro" id="IPR042213">
    <property type="entry name" value="NBD_C_sf"/>
</dbReference>
<comment type="caution">
    <text evidence="9">The sequence shown here is derived from an EMBL/GenBank/DDBJ whole genome shotgun (WGS) entry which is preliminary data.</text>
</comment>
<evidence type="ECO:0000259" key="8">
    <source>
        <dbReference type="Pfam" id="PF17042"/>
    </source>
</evidence>
<evidence type="ECO:0000256" key="2">
    <source>
        <dbReference type="ARBA" id="ARBA00022679"/>
    </source>
</evidence>